<evidence type="ECO:0000313" key="1">
    <source>
        <dbReference type="EMBL" id="CAE1295734.1"/>
    </source>
</evidence>
<reference evidence="1" key="1">
    <citation type="submission" date="2021-01" db="EMBL/GenBank/DDBJ databases">
        <authorList>
            <person name="Li R."/>
            <person name="Bekaert M."/>
        </authorList>
    </citation>
    <scope>NUCLEOTIDE SEQUENCE</scope>
    <source>
        <strain evidence="1">Farmed</strain>
    </source>
</reference>
<proteinExistence type="predicted"/>
<comment type="caution">
    <text evidence="1">The sequence shown here is derived from an EMBL/GenBank/DDBJ whole genome shotgun (WGS) entry which is preliminary data.</text>
</comment>
<dbReference type="OrthoDB" id="6605214at2759"/>
<sequence length="170" mass="20561">MQTCINKEESLLKELCTLCEQYRECQVANVERLQLPAQIADVKSKILHMIVERINDQLKEIRIVMSEYQKLFDRIHESRMRTFKDLPKISYLIRPNWIYPTFAVMLEWVDDSEKEVYAQLCLKYEFLDTLNYKDEEIWQKCMTTWIEADTKILEKFEERLAYLQNFLADT</sequence>
<organism evidence="1 2">
    <name type="scientific">Acanthosepion pharaonis</name>
    <name type="common">Pharaoh cuttlefish</name>
    <name type="synonym">Sepia pharaonis</name>
    <dbReference type="NCBI Taxonomy" id="158019"/>
    <lineage>
        <taxon>Eukaryota</taxon>
        <taxon>Metazoa</taxon>
        <taxon>Spiralia</taxon>
        <taxon>Lophotrochozoa</taxon>
        <taxon>Mollusca</taxon>
        <taxon>Cephalopoda</taxon>
        <taxon>Coleoidea</taxon>
        <taxon>Decapodiformes</taxon>
        <taxon>Sepiida</taxon>
        <taxon>Sepiina</taxon>
        <taxon>Sepiidae</taxon>
        <taxon>Acanthosepion</taxon>
    </lineage>
</organism>
<dbReference type="Pfam" id="PF15011">
    <property type="entry name" value="CA109-like"/>
    <property type="match status" value="1"/>
</dbReference>
<protein>
    <submittedName>
        <fullName evidence="1">Uncharacterized protein</fullName>
    </submittedName>
</protein>
<name>A0A812DC94_ACAPH</name>
<dbReference type="EMBL" id="CAHIKZ030003065">
    <property type="protein sequence ID" value="CAE1295734.1"/>
    <property type="molecule type" value="Genomic_DNA"/>
</dbReference>
<accession>A0A812DC94</accession>
<keyword evidence="2" id="KW-1185">Reference proteome</keyword>
<dbReference type="AlphaFoldDB" id="A0A812DC94"/>
<evidence type="ECO:0000313" key="2">
    <source>
        <dbReference type="Proteomes" id="UP000597762"/>
    </source>
</evidence>
<dbReference type="Proteomes" id="UP000597762">
    <property type="component" value="Unassembled WGS sequence"/>
</dbReference>
<dbReference type="InterPro" id="IPR029159">
    <property type="entry name" value="CA109-like"/>
</dbReference>
<gene>
    <name evidence="1" type="ORF">SPHA_51070</name>
</gene>